<name>A0ABV1RQB2_9BACT</name>
<evidence type="ECO:0000313" key="2">
    <source>
        <dbReference type="Proteomes" id="UP001476807"/>
    </source>
</evidence>
<dbReference type="InterPro" id="IPR042252">
    <property type="entry name" value="MtfA_N"/>
</dbReference>
<dbReference type="InterPro" id="IPR024079">
    <property type="entry name" value="MetalloPept_cat_dom_sf"/>
</dbReference>
<dbReference type="PANTHER" id="PTHR30164">
    <property type="entry name" value="MTFA PEPTIDASE"/>
    <property type="match status" value="1"/>
</dbReference>
<keyword evidence="2" id="KW-1185">Reference proteome</keyword>
<protein>
    <submittedName>
        <fullName evidence="1">Zinc-dependent peptidase</fullName>
    </submittedName>
</protein>
<comment type="caution">
    <text evidence="1">The sequence shown here is derived from an EMBL/GenBank/DDBJ whole genome shotgun (WGS) entry which is preliminary data.</text>
</comment>
<accession>A0ABV1RQB2</accession>
<gene>
    <name evidence="1" type="ORF">ABS362_02240</name>
</gene>
<dbReference type="SUPFAM" id="SSF55486">
    <property type="entry name" value="Metalloproteases ('zincins'), catalytic domain"/>
    <property type="match status" value="1"/>
</dbReference>
<organism evidence="1 2">
    <name type="scientific">Pontibacter populi</name>
    <dbReference type="NCBI Taxonomy" id="890055"/>
    <lineage>
        <taxon>Bacteria</taxon>
        <taxon>Pseudomonadati</taxon>
        <taxon>Bacteroidota</taxon>
        <taxon>Cytophagia</taxon>
        <taxon>Cytophagales</taxon>
        <taxon>Hymenobacteraceae</taxon>
        <taxon>Pontibacter</taxon>
    </lineage>
</organism>
<dbReference type="Gene3D" id="1.10.472.150">
    <property type="entry name" value="Glucose-regulated metallo-peptidase M90, N-terminal domain"/>
    <property type="match status" value="1"/>
</dbReference>
<dbReference type="Proteomes" id="UP001476807">
    <property type="component" value="Unassembled WGS sequence"/>
</dbReference>
<dbReference type="InterPro" id="IPR010384">
    <property type="entry name" value="MtfA_fam"/>
</dbReference>
<dbReference type="PANTHER" id="PTHR30164:SF2">
    <property type="entry name" value="PROTEIN MTFA"/>
    <property type="match status" value="1"/>
</dbReference>
<evidence type="ECO:0000313" key="1">
    <source>
        <dbReference type="EMBL" id="MER2996347.1"/>
    </source>
</evidence>
<dbReference type="EMBL" id="JBEOKT010000002">
    <property type="protein sequence ID" value="MER2996347.1"/>
    <property type="molecule type" value="Genomic_DNA"/>
</dbReference>
<dbReference type="Gene3D" id="3.40.390.10">
    <property type="entry name" value="Collagenase (Catalytic Domain)"/>
    <property type="match status" value="1"/>
</dbReference>
<reference evidence="1 2" key="1">
    <citation type="submission" date="2024-06" db="EMBL/GenBank/DDBJ databases">
        <title>Pontibacter populi HYL7-15.</title>
        <authorList>
            <person name="Kim M.K."/>
        </authorList>
    </citation>
    <scope>NUCLEOTIDE SEQUENCE [LARGE SCALE GENOMIC DNA]</scope>
    <source>
        <strain evidence="1 2">HYL7-15</strain>
    </source>
</reference>
<proteinExistence type="predicted"/>
<dbReference type="RefSeq" id="WP_350410629.1">
    <property type="nucleotide sequence ID" value="NZ_JBEOKT010000002.1"/>
</dbReference>
<dbReference type="Pfam" id="PF06167">
    <property type="entry name" value="Peptidase_M90"/>
    <property type="match status" value="1"/>
</dbReference>
<sequence>MLLLLRLILFALVVYCLLSQDISFAAYLAAAFSLAGLEFFIMWKKHQKEHSSDSDLIRATLWQHPTPYYSRLKEPHKQEFEDRIVRFIQQKDFIARGTGLEITTEMKVKIAACAVQLTFGLPEIHFSHFKTFLLYPDRYYSTIYKQYHCGEVNMRGLIVLSWRDFETGNYNPADGLNLGLHELAHALHLENSIRNDEFDFLNREYLCHWENTSETERQRFQTEKSIFRRLSSAPDSHEFFAVAVELFFELPQLLQQEHPEIYSCLSKLLNQDPAANLKQSATWHPQTVASA</sequence>
<dbReference type="CDD" id="cd20170">
    <property type="entry name" value="Peptidase_M90-like"/>
    <property type="match status" value="1"/>
</dbReference>